<reference evidence="4" key="1">
    <citation type="journal article" date="2017" name="Genome Biol. Evol.">
        <title>Comparative Genomic Analysis Identifies a Campylobacter Clade Deficient in Selenium Metabolism.</title>
        <authorList>
            <person name="Miller W.G."/>
            <person name="Yee E."/>
            <person name="Lopes B.S."/>
            <person name="Chapman M.H."/>
            <person name="Huynh S."/>
            <person name="Bono J.L."/>
            <person name="Parker C.T."/>
            <person name="Strachan N.J.C."/>
            <person name="Forbes K.J."/>
        </authorList>
    </citation>
    <scope>NUCLEOTIDE SEQUENCE [LARGE SCALE GENOMIC DNA]</scope>
    <source>
        <strain evidence="4">NCTC 13004</strain>
    </source>
</reference>
<sequence>MRYMIAIFIAFMISGCASKKLDYEIKDVEFYTPKWYKDFNQTTLNELVDLAMKNSENLNIAALNLEIAMLNSNVASDGYIPSLSGEIGANSSRDIGRNDEFSSRFNSKFSLSYELDIFGKIYDNYKSKEWLWSASRSTLENLRLTIINQVANSYFNILYLNDSLRSLKQNLDNAKMLDELVRVKFDNGKEEFLAIKQSSQNILKIQNQIQSTQRSLEQNYESLKNLTRSDMRFDELSLSEVGFVGIGEFEISELSNRPDINEAISNLNASFYQYRLSQKDLLPSLSLGASLSDEDSKFKNSFDFNQLGGVVSFSLPFLDYYKLQKHIKISELEFNKLRLSYEQTLKNAINEALKYINFYQTDNITYENLIVMRDDQAKIVEIYQSKYNEGSAELKDLIEAQNNLISIQISLINQKFELLNDEISYYKAIAK</sequence>
<dbReference type="Proteomes" id="UP000202031">
    <property type="component" value="Chromosome"/>
</dbReference>
<dbReference type="KEGG" id="clx:CLAN_0917"/>
<proteinExistence type="inferred from homology"/>
<organism evidence="3 4">
    <name type="scientific">Campylobacter lanienae NCTC 13004</name>
    <dbReference type="NCBI Taxonomy" id="1031753"/>
    <lineage>
        <taxon>Bacteria</taxon>
        <taxon>Pseudomonadati</taxon>
        <taxon>Campylobacterota</taxon>
        <taxon>Epsilonproteobacteria</taxon>
        <taxon>Campylobacterales</taxon>
        <taxon>Campylobacteraceae</taxon>
        <taxon>Campylobacter</taxon>
    </lineage>
</organism>
<dbReference type="GO" id="GO:0015562">
    <property type="term" value="F:efflux transmembrane transporter activity"/>
    <property type="evidence" value="ECO:0007669"/>
    <property type="project" value="InterPro"/>
</dbReference>
<dbReference type="PANTHER" id="PTHR30203:SF32">
    <property type="entry name" value="CATION EFFLUX SYSTEM PROTEIN CUSC"/>
    <property type="match status" value="1"/>
</dbReference>
<dbReference type="InterPro" id="IPR003423">
    <property type="entry name" value="OMP_efflux"/>
</dbReference>
<dbReference type="SUPFAM" id="SSF56954">
    <property type="entry name" value="Outer membrane efflux proteins (OEP)"/>
    <property type="match status" value="1"/>
</dbReference>
<evidence type="ECO:0000313" key="4">
    <source>
        <dbReference type="Proteomes" id="UP000202031"/>
    </source>
</evidence>
<reference evidence="4" key="2">
    <citation type="journal article" date="2017" name="Genome Biol. Evol.">
        <title>Comparative genomic analysis identifies a Campylobacter clade deficient in selenium metabolism.</title>
        <authorList>
            <person name="Miller W.G."/>
            <person name="Yee E."/>
            <person name="Lopes B.S."/>
            <person name="Chapman M.H."/>
            <person name="Huynh S."/>
            <person name="Bono J.L."/>
            <person name="Parker C.T."/>
            <person name="Strachan N.J.C."/>
            <person name="Forbes K.J."/>
        </authorList>
    </citation>
    <scope>NUCLEOTIDE SEQUENCE [LARGE SCALE GENOMIC DNA]</scope>
    <source>
        <strain evidence="4">NCTC 13004</strain>
    </source>
</reference>
<protein>
    <submittedName>
        <fullName evidence="3">TolC-like outer membrane efflux protein</fullName>
    </submittedName>
</protein>
<evidence type="ECO:0000256" key="2">
    <source>
        <dbReference type="SAM" id="Coils"/>
    </source>
</evidence>
<dbReference type="AlphaFoldDB" id="A0A1X9SN57"/>
<dbReference type="PROSITE" id="PS51257">
    <property type="entry name" value="PROKAR_LIPOPROTEIN"/>
    <property type="match status" value="1"/>
</dbReference>
<keyword evidence="2" id="KW-0175">Coiled coil</keyword>
<evidence type="ECO:0000313" key="3">
    <source>
        <dbReference type="EMBL" id="ARQ97662.1"/>
    </source>
</evidence>
<feature type="coiled-coil region" evidence="2">
    <location>
        <begin position="195"/>
        <end position="226"/>
    </location>
</feature>
<dbReference type="Gene3D" id="1.20.1600.10">
    <property type="entry name" value="Outer membrane efflux proteins (OEP)"/>
    <property type="match status" value="1"/>
</dbReference>
<dbReference type="GeneID" id="46921389"/>
<dbReference type="EMBL" id="CP015578">
    <property type="protein sequence ID" value="ARQ97662.1"/>
    <property type="molecule type" value="Genomic_DNA"/>
</dbReference>
<accession>A0A1X9SN57</accession>
<name>A0A1X9SN57_9BACT</name>
<dbReference type="Pfam" id="PF02321">
    <property type="entry name" value="OEP"/>
    <property type="match status" value="2"/>
</dbReference>
<dbReference type="InterPro" id="IPR010131">
    <property type="entry name" value="MdtP/NodT-like"/>
</dbReference>
<dbReference type="PANTHER" id="PTHR30203">
    <property type="entry name" value="OUTER MEMBRANE CATION EFFLUX PROTEIN"/>
    <property type="match status" value="1"/>
</dbReference>
<evidence type="ECO:0000256" key="1">
    <source>
        <dbReference type="ARBA" id="ARBA00007613"/>
    </source>
</evidence>
<dbReference type="RefSeq" id="WP_100590702.1">
    <property type="nucleotide sequence ID" value="NZ_CP015578.1"/>
</dbReference>
<gene>
    <name evidence="3" type="ORF">CLAN_0917</name>
</gene>
<comment type="similarity">
    <text evidence="1">Belongs to the outer membrane factor (OMF) (TC 1.B.17) family.</text>
</comment>